<dbReference type="Pfam" id="PF12571">
    <property type="entry name" value="Phage_tail_fib"/>
    <property type="match status" value="1"/>
</dbReference>
<dbReference type="Proteomes" id="UP000013086">
    <property type="component" value="Unassembled WGS sequence"/>
</dbReference>
<comment type="caution">
    <text evidence="2">The sequence shown here is derived from an EMBL/GenBank/DDBJ whole genome shotgun (WGS) entry which is preliminary data.</text>
</comment>
<dbReference type="RefSeq" id="WP_004648960.1">
    <property type="nucleotide sequence ID" value="NZ_KB849164.1"/>
</dbReference>
<gene>
    <name evidence="2" type="ORF">F994_02433</name>
</gene>
<dbReference type="PATRIC" id="fig|1217715.3.peg.2370"/>
<organism evidence="2 3">
    <name type="scientific">Acinetobacter bohemicus ANC 3994</name>
    <dbReference type="NCBI Taxonomy" id="1217715"/>
    <lineage>
        <taxon>Bacteria</taxon>
        <taxon>Pseudomonadati</taxon>
        <taxon>Pseudomonadota</taxon>
        <taxon>Gammaproteobacteria</taxon>
        <taxon>Moraxellales</taxon>
        <taxon>Moraxellaceae</taxon>
        <taxon>Acinetobacter</taxon>
    </lineage>
</organism>
<protein>
    <recommendedName>
        <fullName evidence="1">Phage tail fibre protein N-terminal domain-containing protein</fullName>
    </recommendedName>
</protein>
<dbReference type="InterPro" id="IPR022225">
    <property type="entry name" value="Phage_tail_fibre_N"/>
</dbReference>
<evidence type="ECO:0000313" key="3">
    <source>
        <dbReference type="Proteomes" id="UP000013086"/>
    </source>
</evidence>
<dbReference type="eggNOG" id="COG5301">
    <property type="taxonomic scope" value="Bacteria"/>
</dbReference>
<dbReference type="HOGENOM" id="CLU_400451_0_0_6"/>
<dbReference type="AlphaFoldDB" id="N8Q8S3"/>
<sequence length="687" mass="71996">MAIQFYLTNAGKAAVLDAENMGLSIALSHIGVGTAKYNPQTASSNTALVAELERYPLNGGSVEPVSRTLRFISNIEPTVTADCFEIGLFTSSGILFAIASTTGNTPLMRLVADIVCIGTFGMKVEDINVENLVIQLDPHAPVSVALMNQHLAHSNPHPQYPLSTQLANVIWHVGSWHGTDSTQYDPAIALKPLFGYDTSWMLLPHIPYGVEDVNQPVGAITGISTGSAIKAFTTRIWKRLRDGTSAPAYSLTADKAVVDEGGKVTFKLVTSGLDAGTPVDWSITGIQEDDISPSALSGQFIVDATGKASYSIDVVEDNKTEGTEFLKFALTYIPNKQVSVLIVDTSKYPEGVLTYYEGIHEIEILPNQTVQFHLHGAMGGGAGSIWSGSSTSANGMDGGEVSCTIDTSILTAGGGKAGTGGEWGNGSSFHNGQPGKGGLPVVVDAASLFENIEETAGINAITYDRGTTQKGADALPSILGQMPGGGNGAWGIGDESWSYGGAAGSGARVRAIFTNTDSQRVTAKIAVGKFGEGWKSWGNAGTDGGIGFAIVETYNDNIDEVAPPVPVLTMKNIAPITDPAPEDKVTVSGTILTNGIAMPYEVKVKVGAAEITAVIGTEQNSDNSYNWSAVINVGGLTQNTLVKAQGNAKHLIYPDLISEFSNAVQKTLAVTITPEPEPEPDPETGTE</sequence>
<proteinExistence type="predicted"/>
<dbReference type="OrthoDB" id="6713574at2"/>
<evidence type="ECO:0000259" key="1">
    <source>
        <dbReference type="Pfam" id="PF12571"/>
    </source>
</evidence>
<feature type="domain" description="Phage tail fibre protein N-terminal" evidence="1">
    <location>
        <begin position="5"/>
        <end position="101"/>
    </location>
</feature>
<evidence type="ECO:0000313" key="2">
    <source>
        <dbReference type="EMBL" id="ENU19573.1"/>
    </source>
</evidence>
<accession>N8Q8S3</accession>
<reference evidence="2 3" key="1">
    <citation type="submission" date="2013-02" db="EMBL/GenBank/DDBJ databases">
        <title>The Genome Sequence of Acinetobacter sp. ANC 3994.</title>
        <authorList>
            <consortium name="The Broad Institute Genome Sequencing Platform"/>
            <consortium name="The Broad Institute Genome Sequencing Center for Infectious Disease"/>
            <person name="Cerqueira G."/>
            <person name="Feldgarden M."/>
            <person name="Courvalin P."/>
            <person name="Perichon B."/>
            <person name="Grillot-Courvalin C."/>
            <person name="Clermont D."/>
            <person name="Rocha E."/>
            <person name="Yoon E.-J."/>
            <person name="Nemec A."/>
            <person name="Walker B."/>
            <person name="Young S.K."/>
            <person name="Zeng Q."/>
            <person name="Gargeya S."/>
            <person name="Fitzgerald M."/>
            <person name="Haas B."/>
            <person name="Abouelleil A."/>
            <person name="Alvarado L."/>
            <person name="Arachchi H.M."/>
            <person name="Berlin A.M."/>
            <person name="Chapman S.B."/>
            <person name="Dewar J."/>
            <person name="Goldberg J."/>
            <person name="Griggs A."/>
            <person name="Gujja S."/>
            <person name="Hansen M."/>
            <person name="Howarth C."/>
            <person name="Imamovic A."/>
            <person name="Larimer J."/>
            <person name="McCowan C."/>
            <person name="Murphy C."/>
            <person name="Neiman D."/>
            <person name="Pearson M."/>
            <person name="Priest M."/>
            <person name="Roberts A."/>
            <person name="Saif S."/>
            <person name="Shea T."/>
            <person name="Sisk P."/>
            <person name="Sykes S."/>
            <person name="Wortman J."/>
            <person name="Nusbaum C."/>
            <person name="Birren B."/>
        </authorList>
    </citation>
    <scope>NUCLEOTIDE SEQUENCE [LARGE SCALE GENOMIC DNA]</scope>
    <source>
        <strain evidence="2 3">ANC 3994</strain>
    </source>
</reference>
<dbReference type="EMBL" id="APOH01000015">
    <property type="protein sequence ID" value="ENU19573.1"/>
    <property type="molecule type" value="Genomic_DNA"/>
</dbReference>
<name>N8Q8S3_9GAMM</name>